<accession>A0A5B7FQH7</accession>
<name>A0A5B7FQH7_PORTR</name>
<reference evidence="1 2" key="1">
    <citation type="submission" date="2019-05" db="EMBL/GenBank/DDBJ databases">
        <title>Another draft genome of Portunus trituberculatus and its Hox gene families provides insights of decapod evolution.</title>
        <authorList>
            <person name="Jeong J.-H."/>
            <person name="Song I."/>
            <person name="Kim S."/>
            <person name="Choi T."/>
            <person name="Kim D."/>
            <person name="Ryu S."/>
            <person name="Kim W."/>
        </authorList>
    </citation>
    <scope>NUCLEOTIDE SEQUENCE [LARGE SCALE GENOMIC DNA]</scope>
    <source>
        <tissue evidence="1">Muscle</tissue>
    </source>
</reference>
<protein>
    <submittedName>
        <fullName evidence="1">Uncharacterized protein</fullName>
    </submittedName>
</protein>
<sequence length="300" mass="32694">MQARHHKPPLQVTRRPPAYVLVVLESRVEERPLTINGRMTDMYCGKGVQHGYSRGEARDRAMLTVKHLRHRDTIAPSAVCTPEPFDASNVSKAPPDLLPDIPRSHNGTSCRDHLLVFTTSMVAASGTGLECIKTLAVEEPAGRGLLLWGEGPLHHSPKLPLNQTFSGQDVIIGQVNIRLVFACGALMYMISVFIPRSCLMEETLLSMSASQAVADSVVTLGTLEAGIVKHCRAFRHNPAQYKGTIQTLLYENVLDLVNKSSRRRGVVGQRIQTGVALSIASCQTLGCVMATCLSTFSLVI</sequence>
<dbReference type="AlphaFoldDB" id="A0A5B7FQH7"/>
<dbReference type="EMBL" id="VSRR010009236">
    <property type="protein sequence ID" value="MPC50020.1"/>
    <property type="molecule type" value="Genomic_DNA"/>
</dbReference>
<comment type="caution">
    <text evidence="1">The sequence shown here is derived from an EMBL/GenBank/DDBJ whole genome shotgun (WGS) entry which is preliminary data.</text>
</comment>
<keyword evidence="2" id="KW-1185">Reference proteome</keyword>
<evidence type="ECO:0000313" key="1">
    <source>
        <dbReference type="EMBL" id="MPC50020.1"/>
    </source>
</evidence>
<dbReference type="Proteomes" id="UP000324222">
    <property type="component" value="Unassembled WGS sequence"/>
</dbReference>
<organism evidence="1 2">
    <name type="scientific">Portunus trituberculatus</name>
    <name type="common">Swimming crab</name>
    <name type="synonym">Neptunus trituberculatus</name>
    <dbReference type="NCBI Taxonomy" id="210409"/>
    <lineage>
        <taxon>Eukaryota</taxon>
        <taxon>Metazoa</taxon>
        <taxon>Ecdysozoa</taxon>
        <taxon>Arthropoda</taxon>
        <taxon>Crustacea</taxon>
        <taxon>Multicrustacea</taxon>
        <taxon>Malacostraca</taxon>
        <taxon>Eumalacostraca</taxon>
        <taxon>Eucarida</taxon>
        <taxon>Decapoda</taxon>
        <taxon>Pleocyemata</taxon>
        <taxon>Brachyura</taxon>
        <taxon>Eubrachyura</taxon>
        <taxon>Portunoidea</taxon>
        <taxon>Portunidae</taxon>
        <taxon>Portuninae</taxon>
        <taxon>Portunus</taxon>
    </lineage>
</organism>
<gene>
    <name evidence="1" type="ORF">E2C01_043839</name>
</gene>
<proteinExistence type="predicted"/>
<evidence type="ECO:0000313" key="2">
    <source>
        <dbReference type="Proteomes" id="UP000324222"/>
    </source>
</evidence>